<gene>
    <name evidence="2" type="ORF">LCGC14_0397230</name>
</gene>
<keyword evidence="1" id="KW-0812">Transmembrane</keyword>
<reference evidence="2" key="1">
    <citation type="journal article" date="2015" name="Nature">
        <title>Complex archaea that bridge the gap between prokaryotes and eukaryotes.</title>
        <authorList>
            <person name="Spang A."/>
            <person name="Saw J.H."/>
            <person name="Jorgensen S.L."/>
            <person name="Zaremba-Niedzwiedzka K."/>
            <person name="Martijn J."/>
            <person name="Lind A.E."/>
            <person name="van Eijk R."/>
            <person name="Schleper C."/>
            <person name="Guy L."/>
            <person name="Ettema T.J."/>
        </authorList>
    </citation>
    <scope>NUCLEOTIDE SEQUENCE</scope>
</reference>
<dbReference type="AlphaFoldDB" id="A0A0F9SY05"/>
<name>A0A0F9SY05_9ZZZZ</name>
<protein>
    <submittedName>
        <fullName evidence="2">Uncharacterized protein</fullName>
    </submittedName>
</protein>
<evidence type="ECO:0000313" key="2">
    <source>
        <dbReference type="EMBL" id="KKN73775.1"/>
    </source>
</evidence>
<keyword evidence="1" id="KW-0472">Membrane</keyword>
<proteinExistence type="predicted"/>
<accession>A0A0F9SY05</accession>
<evidence type="ECO:0000256" key="1">
    <source>
        <dbReference type="SAM" id="Phobius"/>
    </source>
</evidence>
<keyword evidence="1" id="KW-1133">Transmembrane helix</keyword>
<sequence length="87" mass="8964">MIAAVIFAAALVQKLVEHAKEAFDLKGYAVAALALAAGAGVSYGFGLEMYGVLLSDYGVNPEPWVDKLYTAATIGFGAGLVNDIAGR</sequence>
<organism evidence="2">
    <name type="scientific">marine sediment metagenome</name>
    <dbReference type="NCBI Taxonomy" id="412755"/>
    <lineage>
        <taxon>unclassified sequences</taxon>
        <taxon>metagenomes</taxon>
        <taxon>ecological metagenomes</taxon>
    </lineage>
</organism>
<feature type="transmembrane region" description="Helical" evidence="1">
    <location>
        <begin position="29"/>
        <end position="47"/>
    </location>
</feature>
<comment type="caution">
    <text evidence="2">The sequence shown here is derived from an EMBL/GenBank/DDBJ whole genome shotgun (WGS) entry which is preliminary data.</text>
</comment>
<dbReference type="EMBL" id="LAZR01000337">
    <property type="protein sequence ID" value="KKN73775.1"/>
    <property type="molecule type" value="Genomic_DNA"/>
</dbReference>